<feature type="site" description="Important for substrate specificity" evidence="3">
    <location>
        <position position="14"/>
    </location>
</feature>
<reference evidence="4 5" key="1">
    <citation type="journal article" date="2021" name="ISME Commun">
        <title>Automated analysis of genomic sequences facilitates high-throughput and comprehensive description of bacteria.</title>
        <authorList>
            <person name="Hitch T.C.A."/>
        </authorList>
    </citation>
    <scope>NUCLEOTIDE SEQUENCE [LARGE SCALE GENOMIC DNA]</scope>
    <source>
        <strain evidence="4 5">Sanger_04</strain>
    </source>
</reference>
<comment type="caution">
    <text evidence="3">Lacks conserved residue(s) required for the propagation of feature annotation.</text>
</comment>
<dbReference type="SUPFAM" id="SSF52972">
    <property type="entry name" value="ITPase-like"/>
    <property type="match status" value="1"/>
</dbReference>
<dbReference type="EMBL" id="JAOQKC010000003">
    <property type="protein sequence ID" value="MCU6695845.1"/>
    <property type="molecule type" value="Genomic_DNA"/>
</dbReference>
<keyword evidence="3" id="KW-0963">Cytoplasm</keyword>
<dbReference type="PANTHER" id="PTHR43213:SF5">
    <property type="entry name" value="BIFUNCTIONAL DTTP_UTP PYROPHOSPHATASE_METHYLTRANSFERASE PROTEIN-RELATED"/>
    <property type="match status" value="1"/>
</dbReference>
<comment type="similarity">
    <text evidence="3">Belongs to the Maf family. YhdE subfamily.</text>
</comment>
<evidence type="ECO:0000256" key="2">
    <source>
        <dbReference type="ARBA" id="ARBA00022801"/>
    </source>
</evidence>
<feature type="active site" description="Proton acceptor" evidence="3">
    <location>
        <position position="71"/>
    </location>
</feature>
<comment type="cofactor">
    <cofactor evidence="1 3">
        <name>a divalent metal cation</name>
        <dbReference type="ChEBI" id="CHEBI:60240"/>
    </cofactor>
</comment>
<sequence>MEKRRLILASASPRRREILADMGLRFQVLPACGEEKLETADPVEAVKSLALQKAREVADRTKEPALVIGSDTVVASGHKILGKPQDKEDAFRMLKELQGASHMVYTGVAVIDTVTGGLLVHFAEGTKVSMYPMTDAWIRSYIGTGEPMDKAGAYAIQGGCMPYIREIQGEYTTVVGFPAARFYQELLKMGVDLQKPEEEEYYEF</sequence>
<keyword evidence="2 3" id="KW-0378">Hydrolase</keyword>
<comment type="subcellular location">
    <subcellularLocation>
        <location evidence="3">Cytoplasm</location>
    </subcellularLocation>
</comment>
<name>A0ABT2RUZ3_9FIRM</name>
<comment type="catalytic activity">
    <reaction evidence="3">
        <text>dTTP + H2O = dTMP + diphosphate + H(+)</text>
        <dbReference type="Rhea" id="RHEA:28534"/>
        <dbReference type="ChEBI" id="CHEBI:15377"/>
        <dbReference type="ChEBI" id="CHEBI:15378"/>
        <dbReference type="ChEBI" id="CHEBI:33019"/>
        <dbReference type="ChEBI" id="CHEBI:37568"/>
        <dbReference type="ChEBI" id="CHEBI:63528"/>
        <dbReference type="EC" id="3.6.1.9"/>
    </reaction>
</comment>
<dbReference type="EC" id="3.6.1.9" evidence="3"/>
<dbReference type="InterPro" id="IPR003697">
    <property type="entry name" value="Maf-like"/>
</dbReference>
<comment type="catalytic activity">
    <reaction evidence="3">
        <text>UTP + H2O = UMP + diphosphate + H(+)</text>
        <dbReference type="Rhea" id="RHEA:29395"/>
        <dbReference type="ChEBI" id="CHEBI:15377"/>
        <dbReference type="ChEBI" id="CHEBI:15378"/>
        <dbReference type="ChEBI" id="CHEBI:33019"/>
        <dbReference type="ChEBI" id="CHEBI:46398"/>
        <dbReference type="ChEBI" id="CHEBI:57865"/>
        <dbReference type="EC" id="3.6.1.9"/>
    </reaction>
</comment>
<protein>
    <recommendedName>
        <fullName evidence="3">dTTP/UTP pyrophosphatase</fullName>
        <shortName evidence="3">dTTPase/UTPase</shortName>
        <ecNumber evidence="3">3.6.1.9</ecNumber>
    </recommendedName>
    <alternativeName>
        <fullName evidence="3">Nucleoside triphosphate pyrophosphatase</fullName>
    </alternativeName>
    <alternativeName>
        <fullName evidence="3">Nucleotide pyrophosphatase</fullName>
        <shortName evidence="3">Nucleotide PPase</shortName>
    </alternativeName>
</protein>
<proteinExistence type="inferred from homology"/>
<comment type="caution">
    <text evidence="4">The sequence shown here is derived from an EMBL/GenBank/DDBJ whole genome shotgun (WGS) entry which is preliminary data.</text>
</comment>
<dbReference type="PIRSF" id="PIRSF006305">
    <property type="entry name" value="Maf"/>
    <property type="match status" value="1"/>
</dbReference>
<dbReference type="InterPro" id="IPR029001">
    <property type="entry name" value="ITPase-like_fam"/>
</dbReference>
<evidence type="ECO:0000256" key="3">
    <source>
        <dbReference type="HAMAP-Rule" id="MF_00528"/>
    </source>
</evidence>
<feature type="site" description="Important for substrate specificity" evidence="3">
    <location>
        <position position="157"/>
    </location>
</feature>
<comment type="function">
    <text evidence="3">Nucleoside triphosphate pyrophosphatase that hydrolyzes dTTP and UTP. May have a dual role in cell division arrest and in preventing the incorporation of modified nucleotides into cellular nucleic acids.</text>
</comment>
<keyword evidence="3" id="KW-0546">Nucleotide metabolism</keyword>
<dbReference type="Gene3D" id="3.90.950.10">
    <property type="match status" value="1"/>
</dbReference>
<dbReference type="HAMAP" id="MF_00528">
    <property type="entry name" value="Maf"/>
    <property type="match status" value="1"/>
</dbReference>
<feature type="site" description="Important for substrate specificity" evidence="3">
    <location>
        <position position="72"/>
    </location>
</feature>
<gene>
    <name evidence="4" type="ORF">OCV63_02905</name>
</gene>
<dbReference type="Pfam" id="PF02545">
    <property type="entry name" value="Maf"/>
    <property type="match status" value="1"/>
</dbReference>
<dbReference type="CDD" id="cd00555">
    <property type="entry name" value="Maf"/>
    <property type="match status" value="1"/>
</dbReference>
<dbReference type="PANTHER" id="PTHR43213">
    <property type="entry name" value="BIFUNCTIONAL DTTP/UTP PYROPHOSPHATASE/METHYLTRANSFERASE PROTEIN-RELATED"/>
    <property type="match status" value="1"/>
</dbReference>
<dbReference type="Proteomes" id="UP001652461">
    <property type="component" value="Unassembled WGS sequence"/>
</dbReference>
<evidence type="ECO:0000256" key="1">
    <source>
        <dbReference type="ARBA" id="ARBA00001968"/>
    </source>
</evidence>
<keyword evidence="5" id="KW-1185">Reference proteome</keyword>
<evidence type="ECO:0000313" key="5">
    <source>
        <dbReference type="Proteomes" id="UP001652461"/>
    </source>
</evidence>
<accession>A0ABT2RUZ3</accession>
<organism evidence="4 5">
    <name type="scientific">Laedolimicola ammoniilytica</name>
    <dbReference type="NCBI Taxonomy" id="2981771"/>
    <lineage>
        <taxon>Bacteria</taxon>
        <taxon>Bacillati</taxon>
        <taxon>Bacillota</taxon>
        <taxon>Clostridia</taxon>
        <taxon>Lachnospirales</taxon>
        <taxon>Lachnospiraceae</taxon>
        <taxon>Laedolimicola</taxon>
    </lineage>
</organism>
<dbReference type="NCBIfam" id="TIGR00172">
    <property type="entry name" value="maf"/>
    <property type="match status" value="1"/>
</dbReference>
<evidence type="ECO:0000313" key="4">
    <source>
        <dbReference type="EMBL" id="MCU6695845.1"/>
    </source>
</evidence>